<organism evidence="1 2">
    <name type="scientific">Choiromyces venosus 120613-1</name>
    <dbReference type="NCBI Taxonomy" id="1336337"/>
    <lineage>
        <taxon>Eukaryota</taxon>
        <taxon>Fungi</taxon>
        <taxon>Dikarya</taxon>
        <taxon>Ascomycota</taxon>
        <taxon>Pezizomycotina</taxon>
        <taxon>Pezizomycetes</taxon>
        <taxon>Pezizales</taxon>
        <taxon>Tuberaceae</taxon>
        <taxon>Choiromyces</taxon>
    </lineage>
</organism>
<dbReference type="Proteomes" id="UP000276215">
    <property type="component" value="Unassembled WGS sequence"/>
</dbReference>
<dbReference type="EMBL" id="ML120714">
    <property type="protein sequence ID" value="RPA88683.1"/>
    <property type="molecule type" value="Genomic_DNA"/>
</dbReference>
<protein>
    <recommendedName>
        <fullName evidence="3">Tc1-like transposase DDE domain-containing protein</fullName>
    </recommendedName>
</protein>
<dbReference type="STRING" id="1336337.A0A3N4IR93"/>
<name>A0A3N4IR93_9PEZI</name>
<proteinExistence type="predicted"/>
<dbReference type="GO" id="GO:0003676">
    <property type="term" value="F:nucleic acid binding"/>
    <property type="evidence" value="ECO:0007669"/>
    <property type="project" value="InterPro"/>
</dbReference>
<dbReference type="AlphaFoldDB" id="A0A3N4IR93"/>
<feature type="non-terminal residue" evidence="1">
    <location>
        <position position="1"/>
    </location>
</feature>
<evidence type="ECO:0000313" key="2">
    <source>
        <dbReference type="Proteomes" id="UP000276215"/>
    </source>
</evidence>
<accession>A0A3N4IR93</accession>
<dbReference type="OrthoDB" id="4843223at2759"/>
<evidence type="ECO:0000313" key="1">
    <source>
        <dbReference type="EMBL" id="RPA88683.1"/>
    </source>
</evidence>
<gene>
    <name evidence="1" type="ORF">L873DRAFT_1725132</name>
</gene>
<reference evidence="1 2" key="1">
    <citation type="journal article" date="2018" name="Nat. Ecol. Evol.">
        <title>Pezizomycetes genomes reveal the molecular basis of ectomycorrhizal truffle lifestyle.</title>
        <authorList>
            <person name="Murat C."/>
            <person name="Payen T."/>
            <person name="Noel B."/>
            <person name="Kuo A."/>
            <person name="Morin E."/>
            <person name="Chen J."/>
            <person name="Kohler A."/>
            <person name="Krizsan K."/>
            <person name="Balestrini R."/>
            <person name="Da Silva C."/>
            <person name="Montanini B."/>
            <person name="Hainaut M."/>
            <person name="Levati E."/>
            <person name="Barry K.W."/>
            <person name="Belfiori B."/>
            <person name="Cichocki N."/>
            <person name="Clum A."/>
            <person name="Dockter R.B."/>
            <person name="Fauchery L."/>
            <person name="Guy J."/>
            <person name="Iotti M."/>
            <person name="Le Tacon F."/>
            <person name="Lindquist E.A."/>
            <person name="Lipzen A."/>
            <person name="Malagnac F."/>
            <person name="Mello A."/>
            <person name="Molinier V."/>
            <person name="Miyauchi S."/>
            <person name="Poulain J."/>
            <person name="Riccioni C."/>
            <person name="Rubini A."/>
            <person name="Sitrit Y."/>
            <person name="Splivallo R."/>
            <person name="Traeger S."/>
            <person name="Wang M."/>
            <person name="Zifcakova L."/>
            <person name="Wipf D."/>
            <person name="Zambonelli A."/>
            <person name="Paolocci F."/>
            <person name="Nowrousian M."/>
            <person name="Ottonello S."/>
            <person name="Baldrian P."/>
            <person name="Spatafora J.W."/>
            <person name="Henrissat B."/>
            <person name="Nagy L.G."/>
            <person name="Aury J.M."/>
            <person name="Wincker P."/>
            <person name="Grigoriev I.V."/>
            <person name="Bonfante P."/>
            <person name="Martin F.M."/>
        </authorList>
    </citation>
    <scope>NUCLEOTIDE SEQUENCE [LARGE SCALE GENOMIC DNA]</scope>
    <source>
        <strain evidence="1 2">120613-1</strain>
    </source>
</reference>
<evidence type="ECO:0008006" key="3">
    <source>
        <dbReference type="Google" id="ProtNLM"/>
    </source>
</evidence>
<dbReference type="InterPro" id="IPR036397">
    <property type="entry name" value="RNaseH_sf"/>
</dbReference>
<keyword evidence="2" id="KW-1185">Reference proteome</keyword>
<sequence length="139" mass="16125">QDWAETDWANVIFSDEVAFNCGQLSGTIWVTCKPSKEYDEDCLVPKFKKFTTVMVRGAICGSQKSQLIIWEVENWGKITSETYIQCIIHPILFPWWQHLCQQVSHSGYIYFQQDGTSAHQSKRTKTDLCKMRIGSYTFL</sequence>
<dbReference type="Gene3D" id="3.30.420.10">
    <property type="entry name" value="Ribonuclease H-like superfamily/Ribonuclease H"/>
    <property type="match status" value="1"/>
</dbReference>